<accession>A0AAP0RF70</accession>
<feature type="domain" description="SHSP" evidence="5">
    <location>
        <begin position="1"/>
        <end position="98"/>
    </location>
</feature>
<sequence length="98" mass="11405">MSPPLPYRPYCTKEDEEGLYMRLEMPGVGKEGMRIWVENETLLFEGKELKDENETIARHYSGSLSTFIASYELNETKATMKNGVLRMMIPKKKKKKLE</sequence>
<keyword evidence="1" id="KW-0809">Transit peptide</keyword>
<evidence type="ECO:0000256" key="3">
    <source>
        <dbReference type="PROSITE-ProRule" id="PRU00285"/>
    </source>
</evidence>
<evidence type="ECO:0000259" key="5">
    <source>
        <dbReference type="PROSITE" id="PS01031"/>
    </source>
</evidence>
<dbReference type="InterPro" id="IPR008978">
    <property type="entry name" value="HSP20-like_chaperone"/>
</dbReference>
<dbReference type="PANTHER" id="PTHR46991:SF11">
    <property type="entry name" value="SMALL HEAT SHOCK PROTEIN HSPF"/>
    <property type="match status" value="1"/>
</dbReference>
<dbReference type="Proteomes" id="UP001415857">
    <property type="component" value="Unassembled WGS sequence"/>
</dbReference>
<gene>
    <name evidence="6" type="ORF">L1049_006247</name>
</gene>
<dbReference type="Gene3D" id="2.60.40.790">
    <property type="match status" value="1"/>
</dbReference>
<protein>
    <recommendedName>
        <fullName evidence="5">SHSP domain-containing protein</fullName>
    </recommendedName>
</protein>
<dbReference type="InterPro" id="IPR044656">
    <property type="entry name" value="HSP14.7/HSP23.5/HSP23.6-like"/>
</dbReference>
<dbReference type="Pfam" id="PF00011">
    <property type="entry name" value="HSP20"/>
    <property type="match status" value="1"/>
</dbReference>
<dbReference type="CDD" id="cd06464">
    <property type="entry name" value="ACD_sHsps-like"/>
    <property type="match status" value="1"/>
</dbReference>
<reference evidence="6 7" key="1">
    <citation type="journal article" date="2024" name="Plant J.">
        <title>Genome sequences and population genomics reveal climatic adaptation and genomic divergence between two closely related sweetgum species.</title>
        <authorList>
            <person name="Xu W.Q."/>
            <person name="Ren C.Q."/>
            <person name="Zhang X.Y."/>
            <person name="Comes H.P."/>
            <person name="Liu X.H."/>
            <person name="Li Y.G."/>
            <person name="Kettle C.J."/>
            <person name="Jalonen R."/>
            <person name="Gaisberger H."/>
            <person name="Ma Y.Z."/>
            <person name="Qiu Y.X."/>
        </authorList>
    </citation>
    <scope>NUCLEOTIDE SEQUENCE [LARGE SCALE GENOMIC DNA]</scope>
    <source>
        <strain evidence="6">Hangzhou</strain>
    </source>
</reference>
<evidence type="ECO:0000313" key="7">
    <source>
        <dbReference type="Proteomes" id="UP001415857"/>
    </source>
</evidence>
<organism evidence="6 7">
    <name type="scientific">Liquidambar formosana</name>
    <name type="common">Formosan gum</name>
    <dbReference type="NCBI Taxonomy" id="63359"/>
    <lineage>
        <taxon>Eukaryota</taxon>
        <taxon>Viridiplantae</taxon>
        <taxon>Streptophyta</taxon>
        <taxon>Embryophyta</taxon>
        <taxon>Tracheophyta</taxon>
        <taxon>Spermatophyta</taxon>
        <taxon>Magnoliopsida</taxon>
        <taxon>eudicotyledons</taxon>
        <taxon>Gunneridae</taxon>
        <taxon>Pentapetalae</taxon>
        <taxon>Saxifragales</taxon>
        <taxon>Altingiaceae</taxon>
        <taxon>Liquidambar</taxon>
    </lineage>
</organism>
<evidence type="ECO:0000256" key="2">
    <source>
        <dbReference type="ARBA" id="ARBA00023016"/>
    </source>
</evidence>
<comment type="caution">
    <text evidence="6">The sequence shown here is derived from an EMBL/GenBank/DDBJ whole genome shotgun (WGS) entry which is preliminary data.</text>
</comment>
<evidence type="ECO:0000256" key="4">
    <source>
        <dbReference type="RuleBase" id="RU003616"/>
    </source>
</evidence>
<evidence type="ECO:0000256" key="1">
    <source>
        <dbReference type="ARBA" id="ARBA00022946"/>
    </source>
</evidence>
<dbReference type="PANTHER" id="PTHR46991">
    <property type="entry name" value="23.5 KDA HEAT SHOCK PROTEIN, MITOCHONDRIAL"/>
    <property type="match status" value="1"/>
</dbReference>
<dbReference type="EMBL" id="JBBPBK010000010">
    <property type="protein sequence ID" value="KAK9276711.1"/>
    <property type="molecule type" value="Genomic_DNA"/>
</dbReference>
<evidence type="ECO:0000313" key="6">
    <source>
        <dbReference type="EMBL" id="KAK9276711.1"/>
    </source>
</evidence>
<dbReference type="PROSITE" id="PS01031">
    <property type="entry name" value="SHSP"/>
    <property type="match status" value="1"/>
</dbReference>
<proteinExistence type="inferred from homology"/>
<comment type="similarity">
    <text evidence="3 4">Belongs to the small heat shock protein (HSP20) family.</text>
</comment>
<dbReference type="InterPro" id="IPR002068">
    <property type="entry name" value="A-crystallin/Hsp20_dom"/>
</dbReference>
<dbReference type="SUPFAM" id="SSF49764">
    <property type="entry name" value="HSP20-like chaperones"/>
    <property type="match status" value="1"/>
</dbReference>
<keyword evidence="2" id="KW-0346">Stress response</keyword>
<dbReference type="AlphaFoldDB" id="A0AAP0RF70"/>
<name>A0AAP0RF70_LIQFO</name>
<keyword evidence="7" id="KW-1185">Reference proteome</keyword>